<keyword evidence="2" id="KW-1133">Transmembrane helix</keyword>
<dbReference type="Proteomes" id="UP001303046">
    <property type="component" value="Unassembled WGS sequence"/>
</dbReference>
<name>A0ABR1E567_NECAM</name>
<organism evidence="3 4">
    <name type="scientific">Necator americanus</name>
    <name type="common">Human hookworm</name>
    <dbReference type="NCBI Taxonomy" id="51031"/>
    <lineage>
        <taxon>Eukaryota</taxon>
        <taxon>Metazoa</taxon>
        <taxon>Ecdysozoa</taxon>
        <taxon>Nematoda</taxon>
        <taxon>Chromadorea</taxon>
        <taxon>Rhabditida</taxon>
        <taxon>Rhabditina</taxon>
        <taxon>Rhabditomorpha</taxon>
        <taxon>Strongyloidea</taxon>
        <taxon>Ancylostomatidae</taxon>
        <taxon>Bunostominae</taxon>
        <taxon>Necator</taxon>
    </lineage>
</organism>
<gene>
    <name evidence="3" type="primary">Necator_chrV.g20363</name>
    <name evidence="3" type="ORF">RB195_015571</name>
</gene>
<feature type="compositionally biased region" description="Polar residues" evidence="1">
    <location>
        <begin position="170"/>
        <end position="184"/>
    </location>
</feature>
<keyword evidence="2" id="KW-0812">Transmembrane</keyword>
<keyword evidence="2" id="KW-0472">Membrane</keyword>
<dbReference type="EMBL" id="JAVFWL010000005">
    <property type="protein sequence ID" value="KAK6757827.1"/>
    <property type="molecule type" value="Genomic_DNA"/>
</dbReference>
<comment type="caution">
    <text evidence="3">The sequence shown here is derived from an EMBL/GenBank/DDBJ whole genome shotgun (WGS) entry which is preliminary data.</text>
</comment>
<feature type="transmembrane region" description="Helical" evidence="2">
    <location>
        <begin position="119"/>
        <end position="144"/>
    </location>
</feature>
<feature type="region of interest" description="Disordered" evidence="1">
    <location>
        <begin position="157"/>
        <end position="184"/>
    </location>
</feature>
<protein>
    <submittedName>
        <fullName evidence="3">Uncharacterized protein</fullName>
    </submittedName>
</protein>
<accession>A0ABR1E567</accession>
<evidence type="ECO:0000313" key="4">
    <source>
        <dbReference type="Proteomes" id="UP001303046"/>
    </source>
</evidence>
<evidence type="ECO:0000256" key="1">
    <source>
        <dbReference type="SAM" id="MobiDB-lite"/>
    </source>
</evidence>
<evidence type="ECO:0000313" key="3">
    <source>
        <dbReference type="EMBL" id="KAK6757827.1"/>
    </source>
</evidence>
<sequence>MMWSISLWLPPPGDSYVQRSLFCFIRMIILRADLKWVPFILVYVFLKYCERIESAAAGKGRIMDSQLSNNSKRNKFKRAFVAPSTDLDTTFINPPTATTYGGPPTLSSEIDGIHDFETIVLRIAIGGAFALIFLVIFTILYCCFSSGSGKKPLKKIRDSQVGVKSKEGDSTASVTSDTSQCEMISGTSPSAVLTATVTTEQSE</sequence>
<proteinExistence type="predicted"/>
<evidence type="ECO:0000256" key="2">
    <source>
        <dbReference type="SAM" id="Phobius"/>
    </source>
</evidence>
<keyword evidence="4" id="KW-1185">Reference proteome</keyword>
<reference evidence="3 4" key="1">
    <citation type="submission" date="2023-08" db="EMBL/GenBank/DDBJ databases">
        <title>A Necator americanus chromosomal reference genome.</title>
        <authorList>
            <person name="Ilik V."/>
            <person name="Petrzelkova K.J."/>
            <person name="Pardy F."/>
            <person name="Fuh T."/>
            <person name="Niatou-Singa F.S."/>
            <person name="Gouil Q."/>
            <person name="Baker L."/>
            <person name="Ritchie M.E."/>
            <person name="Jex A.R."/>
            <person name="Gazzola D."/>
            <person name="Li H."/>
            <person name="Toshio Fujiwara R."/>
            <person name="Zhan B."/>
            <person name="Aroian R.V."/>
            <person name="Pafco B."/>
            <person name="Schwarz E.M."/>
        </authorList>
    </citation>
    <scope>NUCLEOTIDE SEQUENCE [LARGE SCALE GENOMIC DNA]</scope>
    <source>
        <strain evidence="3 4">Aroian</strain>
        <tissue evidence="3">Whole animal</tissue>
    </source>
</reference>